<accession>A0A8S5N585</accession>
<dbReference type="GO" id="GO:0003700">
    <property type="term" value="F:DNA-binding transcription factor activity"/>
    <property type="evidence" value="ECO:0007669"/>
    <property type="project" value="InterPro"/>
</dbReference>
<protein>
    <submittedName>
        <fullName evidence="2">Sigma-70, region 4</fullName>
    </submittedName>
</protein>
<dbReference type="Gene3D" id="1.10.10.10">
    <property type="entry name" value="Winged helix-like DNA-binding domain superfamily/Winged helix DNA-binding domain"/>
    <property type="match status" value="1"/>
</dbReference>
<sequence>MSTHLDTRKRLEAIPSVRRFDDLLNESTLSDEDKEILRLHYLKGKDFRYIGDTLGYAEVTIKKRHVKALSKLSKLF</sequence>
<dbReference type="InterPro" id="IPR013324">
    <property type="entry name" value="RNA_pol_sigma_r3/r4-like"/>
</dbReference>
<feature type="domain" description="RNA polymerase sigma-70 region 4" evidence="1">
    <location>
        <begin position="28"/>
        <end position="73"/>
    </location>
</feature>
<dbReference type="InterPro" id="IPR036388">
    <property type="entry name" value="WH-like_DNA-bd_sf"/>
</dbReference>
<evidence type="ECO:0000313" key="2">
    <source>
        <dbReference type="EMBL" id="DAD89339.1"/>
    </source>
</evidence>
<name>A0A8S5N585_9CAUD</name>
<proteinExistence type="predicted"/>
<dbReference type="Pfam" id="PF04545">
    <property type="entry name" value="Sigma70_r4"/>
    <property type="match status" value="1"/>
</dbReference>
<reference evidence="2" key="1">
    <citation type="journal article" date="2021" name="Proc. Natl. Acad. Sci. U.S.A.">
        <title>A Catalog of Tens of Thousands of Viruses from Human Metagenomes Reveals Hidden Associations with Chronic Diseases.</title>
        <authorList>
            <person name="Tisza M.J."/>
            <person name="Buck C.B."/>
        </authorList>
    </citation>
    <scope>NUCLEOTIDE SEQUENCE</scope>
    <source>
        <strain evidence="2">CtiJY10</strain>
    </source>
</reference>
<organism evidence="2">
    <name type="scientific">Podoviridae sp. ctiJY10</name>
    <dbReference type="NCBI Taxonomy" id="2826572"/>
    <lineage>
        <taxon>Viruses</taxon>
        <taxon>Duplodnaviria</taxon>
        <taxon>Heunggongvirae</taxon>
        <taxon>Uroviricota</taxon>
        <taxon>Caudoviricetes</taxon>
    </lineage>
</organism>
<dbReference type="SUPFAM" id="SSF88659">
    <property type="entry name" value="Sigma3 and sigma4 domains of RNA polymerase sigma factors"/>
    <property type="match status" value="1"/>
</dbReference>
<dbReference type="GO" id="GO:0006352">
    <property type="term" value="P:DNA-templated transcription initiation"/>
    <property type="evidence" value="ECO:0007669"/>
    <property type="project" value="InterPro"/>
</dbReference>
<dbReference type="EMBL" id="BK015060">
    <property type="protein sequence ID" value="DAD89339.1"/>
    <property type="molecule type" value="Genomic_DNA"/>
</dbReference>
<evidence type="ECO:0000259" key="1">
    <source>
        <dbReference type="Pfam" id="PF04545"/>
    </source>
</evidence>
<dbReference type="InterPro" id="IPR007630">
    <property type="entry name" value="RNA_pol_sigma70_r4"/>
</dbReference>